<reference evidence="2 3" key="1">
    <citation type="submission" date="2023-08" db="EMBL/GenBank/DDBJ databases">
        <title>Black Yeasts Isolated from many extreme environments.</title>
        <authorList>
            <person name="Coleine C."/>
            <person name="Stajich J.E."/>
            <person name="Selbmann L."/>
        </authorList>
    </citation>
    <scope>NUCLEOTIDE SEQUENCE [LARGE SCALE GENOMIC DNA]</scope>
    <source>
        <strain evidence="2 3">CCFEE 536</strain>
    </source>
</reference>
<feature type="region of interest" description="Disordered" evidence="1">
    <location>
        <begin position="1"/>
        <end position="20"/>
    </location>
</feature>
<evidence type="ECO:0008006" key="4">
    <source>
        <dbReference type="Google" id="ProtNLM"/>
    </source>
</evidence>
<accession>A0ABR0M1T7</accession>
<name>A0ABR0M1T7_9PEZI</name>
<dbReference type="SUPFAM" id="SSF54928">
    <property type="entry name" value="RNA-binding domain, RBD"/>
    <property type="match status" value="1"/>
</dbReference>
<evidence type="ECO:0000256" key="1">
    <source>
        <dbReference type="SAM" id="MobiDB-lite"/>
    </source>
</evidence>
<feature type="non-terminal residue" evidence="2">
    <location>
        <position position="176"/>
    </location>
</feature>
<evidence type="ECO:0000313" key="3">
    <source>
        <dbReference type="Proteomes" id="UP001357485"/>
    </source>
</evidence>
<dbReference type="InterPro" id="IPR012677">
    <property type="entry name" value="Nucleotide-bd_a/b_plait_sf"/>
</dbReference>
<dbReference type="Gene3D" id="3.30.70.330">
    <property type="match status" value="1"/>
</dbReference>
<feature type="region of interest" description="Disordered" evidence="1">
    <location>
        <begin position="99"/>
        <end position="176"/>
    </location>
</feature>
<feature type="compositionally biased region" description="Polar residues" evidence="1">
    <location>
        <begin position="1"/>
        <end position="16"/>
    </location>
</feature>
<dbReference type="InterPro" id="IPR035979">
    <property type="entry name" value="RBD_domain_sf"/>
</dbReference>
<dbReference type="EMBL" id="JAVRRA010003066">
    <property type="protein sequence ID" value="KAK5276842.1"/>
    <property type="molecule type" value="Genomic_DNA"/>
</dbReference>
<feature type="compositionally biased region" description="Basic residues" evidence="1">
    <location>
        <begin position="160"/>
        <end position="176"/>
    </location>
</feature>
<keyword evidence="3" id="KW-1185">Reference proteome</keyword>
<dbReference type="Proteomes" id="UP001357485">
    <property type="component" value="Unassembled WGS sequence"/>
</dbReference>
<protein>
    <recommendedName>
        <fullName evidence="4">RRM domain-containing protein</fullName>
    </recommendedName>
</protein>
<sequence>MTPSVNECLQSQQQPVSAKDGVTDRNRLHITPFNPTLLKAIIPPSILPLASNISYHTVQTFSERGYGFVEVPTMDGQKLKKKLNGSILKGTKIKIEEARPEKRKAAEAAIEADAGNEPTQERSAKRAKKEKRREGVLPAVELPNGRKVKRGWTEPAAHVKSAHKKKDTNKGKQKSR</sequence>
<gene>
    <name evidence="2" type="ORF">LTR16_010615</name>
</gene>
<organism evidence="2 3">
    <name type="scientific">Cryomyces antarcticus</name>
    <dbReference type="NCBI Taxonomy" id="329879"/>
    <lineage>
        <taxon>Eukaryota</taxon>
        <taxon>Fungi</taxon>
        <taxon>Dikarya</taxon>
        <taxon>Ascomycota</taxon>
        <taxon>Pezizomycotina</taxon>
        <taxon>Dothideomycetes</taxon>
        <taxon>Dothideomycetes incertae sedis</taxon>
        <taxon>Cryomyces</taxon>
    </lineage>
</organism>
<proteinExistence type="predicted"/>
<comment type="caution">
    <text evidence="2">The sequence shown here is derived from an EMBL/GenBank/DDBJ whole genome shotgun (WGS) entry which is preliminary data.</text>
</comment>
<evidence type="ECO:0000313" key="2">
    <source>
        <dbReference type="EMBL" id="KAK5276842.1"/>
    </source>
</evidence>